<comment type="caution">
    <text evidence="4">The sequence shown here is derived from an EMBL/GenBank/DDBJ whole genome shotgun (WGS) entry which is preliminary data.</text>
</comment>
<evidence type="ECO:0000313" key="4">
    <source>
        <dbReference type="EMBL" id="RNA21015.1"/>
    </source>
</evidence>
<reference evidence="4 5" key="1">
    <citation type="journal article" date="2018" name="Sci. Rep.">
        <title>Genomic signatures of local adaptation to the degree of environmental predictability in rotifers.</title>
        <authorList>
            <person name="Franch-Gras L."/>
            <person name="Hahn C."/>
            <person name="Garcia-Roger E.M."/>
            <person name="Carmona M.J."/>
            <person name="Serra M."/>
            <person name="Gomez A."/>
        </authorList>
    </citation>
    <scope>NUCLEOTIDE SEQUENCE [LARGE SCALE GENOMIC DNA]</scope>
    <source>
        <strain evidence="4">HYR1</strain>
    </source>
</reference>
<dbReference type="STRING" id="10195.A0A3M7RCL0"/>
<dbReference type="PANTHER" id="PTHR24366">
    <property type="entry name" value="IG(IMMUNOGLOBULIN) AND LRR(LEUCINE RICH REPEAT) DOMAINS"/>
    <property type="match status" value="1"/>
</dbReference>
<dbReference type="SMART" id="SM00369">
    <property type="entry name" value="LRR_TYP"/>
    <property type="match status" value="10"/>
</dbReference>
<dbReference type="AlphaFoldDB" id="A0A3M7RCL0"/>
<gene>
    <name evidence="4" type="ORF">BpHYR1_019467</name>
</gene>
<protein>
    <submittedName>
        <fullName evidence="4">Chaoptin</fullName>
    </submittedName>
</protein>
<sequence length="1075" mass="123293">MSICVFNLSLALFSCPFQTCQTVQAGSSCLIDCQLPGGQFPTLGNQTIKSVSQMILANVSFIPDDSFADLDIAELKIDGSNLHNISDNAFRKNKKIRRLLMSALKSPNVIADNSLKHLENSTKSLTLSNNRLDSESLNQHLKKFKFLRKMQYLNLRNNKLYRINSDLSDFANLDYLDLMNNSIFDLNITANLTNLQLSHNNMIELTRNMFNNMKFLTCLNLSSNLVEVLGTGVFADLKQLKELYLKDNRIQLIEPDWINPNNSLKMLDLSNNLIENFSIKNFINLKYLNLSRNKIKFISDIGPAIKLLSLDISGNLFESVPVELSQNSEVINLSRNRMKNLHFLKNMNCSNLKYLDVSHNLIESIFPQDFQGCKSLKNLNVSNNRIRIMEFPYLEKLTLLDVQSNHLVYLNRATLINLPNLEKFYASNNKILVLDSSSFNNNSRLIELHLNRNHLSKIPNISKLFRLEVLNLENQNGMLSELTNYAFEKEPSSRETSQCLLINLARNKISKFEDKIFCTRFQNVIDLKRATLILDSVDSMNKCILKQLSLVETVIYANNDQKCSMIQNRISNLDGHLNIGCDIKSLTTECFDQRYRCHYLSDFGKKNFTTWLSGDQHLYSFDNLYETCDLEGEHLCLALDELNIYCYFDNQNGTFQMTKIKVVYDTGSKNYVYTADKNSFSQGFNGIYDRLKKFQVELYIFPPDHRVILDRMKNIEISILKDKFYTLLVRTSQENFKKAKGILKIGCLNKSERGGAKFRLMGAKEKQNVFKIATNLGIDYRGEKFFADLNDEREILLTDYSKEFTEYLHNATTLAEISETSSLSGGVNLKIPVKLIEKLKCSKIRIENFNASLENLNENELEILNMLNQHWHNISYLNLLVTDLLAEECFLVSQDSRFIYLDEKKLKCFGIDGDLSKHFCLRVKKKFKNASTTETIETTEDSSISLNGQLLEATVKSALGNSRRSRRPNFMLQMANPAQSFEESSKMYLNEDLTTNYLTNSSTTEQSSLTFDLNTKLVSNGTSNLAKSSTKRERVVKNPIWTTYSSTSSYLCSASEKMKLSKFNLIVFILIILNR</sequence>
<dbReference type="EMBL" id="REGN01003747">
    <property type="protein sequence ID" value="RNA21015.1"/>
    <property type="molecule type" value="Genomic_DNA"/>
</dbReference>
<accession>A0A3M7RCL0</accession>
<dbReference type="SUPFAM" id="SSF52058">
    <property type="entry name" value="L domain-like"/>
    <property type="match status" value="1"/>
</dbReference>
<proteinExistence type="predicted"/>
<dbReference type="Gene3D" id="3.80.10.10">
    <property type="entry name" value="Ribonuclease Inhibitor"/>
    <property type="match status" value="3"/>
</dbReference>
<evidence type="ECO:0000256" key="1">
    <source>
        <dbReference type="ARBA" id="ARBA00022614"/>
    </source>
</evidence>
<evidence type="ECO:0000256" key="3">
    <source>
        <dbReference type="SAM" id="SignalP"/>
    </source>
</evidence>
<dbReference type="Proteomes" id="UP000276133">
    <property type="component" value="Unassembled WGS sequence"/>
</dbReference>
<keyword evidence="2" id="KW-0677">Repeat</keyword>
<dbReference type="SMART" id="SM00365">
    <property type="entry name" value="LRR_SD22"/>
    <property type="match status" value="6"/>
</dbReference>
<dbReference type="PANTHER" id="PTHR24366:SF96">
    <property type="entry name" value="LEUCINE RICH REPEAT CONTAINING 53"/>
    <property type="match status" value="1"/>
</dbReference>
<feature type="chain" id="PRO_5018050969" evidence="3">
    <location>
        <begin position="26"/>
        <end position="1075"/>
    </location>
</feature>
<dbReference type="OrthoDB" id="442066at2759"/>
<dbReference type="InterPro" id="IPR032675">
    <property type="entry name" value="LRR_dom_sf"/>
</dbReference>
<dbReference type="InterPro" id="IPR003591">
    <property type="entry name" value="Leu-rich_rpt_typical-subtyp"/>
</dbReference>
<keyword evidence="1" id="KW-0433">Leucine-rich repeat</keyword>
<keyword evidence="3" id="KW-0732">Signal</keyword>
<organism evidence="4 5">
    <name type="scientific">Brachionus plicatilis</name>
    <name type="common">Marine rotifer</name>
    <name type="synonym">Brachionus muelleri</name>
    <dbReference type="NCBI Taxonomy" id="10195"/>
    <lineage>
        <taxon>Eukaryota</taxon>
        <taxon>Metazoa</taxon>
        <taxon>Spiralia</taxon>
        <taxon>Gnathifera</taxon>
        <taxon>Rotifera</taxon>
        <taxon>Eurotatoria</taxon>
        <taxon>Monogononta</taxon>
        <taxon>Pseudotrocha</taxon>
        <taxon>Ploima</taxon>
        <taxon>Brachionidae</taxon>
        <taxon>Brachionus</taxon>
    </lineage>
</organism>
<dbReference type="InterPro" id="IPR001611">
    <property type="entry name" value="Leu-rich_rpt"/>
</dbReference>
<evidence type="ECO:0000313" key="5">
    <source>
        <dbReference type="Proteomes" id="UP000276133"/>
    </source>
</evidence>
<evidence type="ECO:0000256" key="2">
    <source>
        <dbReference type="ARBA" id="ARBA00022737"/>
    </source>
</evidence>
<feature type="signal peptide" evidence="3">
    <location>
        <begin position="1"/>
        <end position="25"/>
    </location>
</feature>
<name>A0A3M7RCL0_BRAPC</name>
<dbReference type="PROSITE" id="PS51450">
    <property type="entry name" value="LRR"/>
    <property type="match status" value="4"/>
</dbReference>
<dbReference type="Pfam" id="PF13855">
    <property type="entry name" value="LRR_8"/>
    <property type="match status" value="2"/>
</dbReference>
<keyword evidence="5" id="KW-1185">Reference proteome</keyword>